<sequence length="310" mass="34800">MARPSAQAFLFDMDNALQEYYPDFPRPNGHLPPHPPGKSDSRSTIEPFVVSTAIPHDVYCQRIQDFFDDPANMLLLEHDELLHDTDLTHEICTGADTAAACYKHIFDPANKLVTRSGMVHNGAEIRHTWETTFVPRDMTYFSTKKNKRVPLSLRTDVMFVLKAPEKNLNVQDMMPGLATRPFAIIELKRLGTFDAMVAELEHIALQGTDGEDGEESNIVEFSEATQEYLRQLALYCSGARTQFGTLCDYKSLILIQFTGMNVRSGMTPAENYLHGHGGTFTFSIVKNHREKPLALAGWLRIAAESTAPHI</sequence>
<reference evidence="2" key="1">
    <citation type="submission" date="2016-11" db="EMBL/GenBank/DDBJ databases">
        <title>The genome sequence of Colletotrichum cuscutae.</title>
        <authorList>
            <person name="Baroncelli R."/>
        </authorList>
    </citation>
    <scope>NUCLEOTIDE SEQUENCE</scope>
    <source>
        <strain evidence="2">IMI 304802</strain>
    </source>
</reference>
<keyword evidence="3" id="KW-1185">Reference proteome</keyword>
<dbReference type="Proteomes" id="UP001239213">
    <property type="component" value="Unassembled WGS sequence"/>
</dbReference>
<evidence type="ECO:0000313" key="3">
    <source>
        <dbReference type="Proteomes" id="UP001239213"/>
    </source>
</evidence>
<proteinExistence type="predicted"/>
<evidence type="ECO:0000313" key="2">
    <source>
        <dbReference type="EMBL" id="KAK1446558.1"/>
    </source>
</evidence>
<name>A0AAI9TXP2_9PEZI</name>
<dbReference type="EMBL" id="MPDP01000318">
    <property type="protein sequence ID" value="KAK1446558.1"/>
    <property type="molecule type" value="Genomic_DNA"/>
</dbReference>
<comment type="caution">
    <text evidence="2">The sequence shown here is derived from an EMBL/GenBank/DDBJ whole genome shotgun (WGS) entry which is preliminary data.</text>
</comment>
<protein>
    <submittedName>
        <fullName evidence="2">Uncharacterized protein</fullName>
    </submittedName>
</protein>
<organism evidence="2 3">
    <name type="scientific">Colletotrichum cuscutae</name>
    <dbReference type="NCBI Taxonomy" id="1209917"/>
    <lineage>
        <taxon>Eukaryota</taxon>
        <taxon>Fungi</taxon>
        <taxon>Dikarya</taxon>
        <taxon>Ascomycota</taxon>
        <taxon>Pezizomycotina</taxon>
        <taxon>Sordariomycetes</taxon>
        <taxon>Hypocreomycetidae</taxon>
        <taxon>Glomerellales</taxon>
        <taxon>Glomerellaceae</taxon>
        <taxon>Colletotrichum</taxon>
        <taxon>Colletotrichum acutatum species complex</taxon>
    </lineage>
</organism>
<accession>A0AAI9TXP2</accession>
<evidence type="ECO:0000256" key="1">
    <source>
        <dbReference type="SAM" id="MobiDB-lite"/>
    </source>
</evidence>
<dbReference type="AlphaFoldDB" id="A0AAI9TXP2"/>
<feature type="region of interest" description="Disordered" evidence="1">
    <location>
        <begin position="22"/>
        <end position="43"/>
    </location>
</feature>
<gene>
    <name evidence="2" type="ORF">CCUS01_12306</name>
</gene>